<dbReference type="EMBL" id="JBHSDU010000003">
    <property type="protein sequence ID" value="MFC4310863.1"/>
    <property type="molecule type" value="Genomic_DNA"/>
</dbReference>
<dbReference type="RefSeq" id="WP_380598717.1">
    <property type="nucleotide sequence ID" value="NZ_JBHSDU010000003.1"/>
</dbReference>
<comment type="caution">
    <text evidence="3">The sequence shown here is derived from an EMBL/GenBank/DDBJ whole genome shotgun (WGS) entry which is preliminary data.</text>
</comment>
<dbReference type="SUPFAM" id="SSF47413">
    <property type="entry name" value="lambda repressor-like DNA-binding domains"/>
    <property type="match status" value="1"/>
</dbReference>
<dbReference type="PANTHER" id="PTHR46558:SF11">
    <property type="entry name" value="HTH-TYPE TRANSCRIPTIONAL REGULATOR XRE"/>
    <property type="match status" value="1"/>
</dbReference>
<keyword evidence="4" id="KW-1185">Reference proteome</keyword>
<reference evidence="4" key="1">
    <citation type="journal article" date="2019" name="Int. J. Syst. Evol. Microbiol.">
        <title>The Global Catalogue of Microorganisms (GCM) 10K type strain sequencing project: providing services to taxonomists for standard genome sequencing and annotation.</title>
        <authorList>
            <consortium name="The Broad Institute Genomics Platform"/>
            <consortium name="The Broad Institute Genome Sequencing Center for Infectious Disease"/>
            <person name="Wu L."/>
            <person name="Ma J."/>
        </authorList>
    </citation>
    <scope>NUCLEOTIDE SEQUENCE [LARGE SCALE GENOMIC DNA]</scope>
    <source>
        <strain evidence="4">CGMCC 1.10759</strain>
    </source>
</reference>
<feature type="domain" description="HTH cro/C1-type" evidence="2">
    <location>
        <begin position="62"/>
        <end position="116"/>
    </location>
</feature>
<name>A0ABV8SV81_9GAMM</name>
<evidence type="ECO:0000259" key="2">
    <source>
        <dbReference type="PROSITE" id="PS50943"/>
    </source>
</evidence>
<keyword evidence="1" id="KW-0238">DNA-binding</keyword>
<dbReference type="PROSITE" id="PS50943">
    <property type="entry name" value="HTH_CROC1"/>
    <property type="match status" value="1"/>
</dbReference>
<dbReference type="InterPro" id="IPR001387">
    <property type="entry name" value="Cro/C1-type_HTH"/>
</dbReference>
<protein>
    <submittedName>
        <fullName evidence="3">Helix-turn-helix transcriptional regulator</fullName>
    </submittedName>
</protein>
<accession>A0ABV8SV81</accession>
<gene>
    <name evidence="3" type="ORF">ACFPN2_17340</name>
</gene>
<dbReference type="SMART" id="SM00530">
    <property type="entry name" value="HTH_XRE"/>
    <property type="match status" value="1"/>
</dbReference>
<dbReference type="CDD" id="cd00093">
    <property type="entry name" value="HTH_XRE"/>
    <property type="match status" value="1"/>
</dbReference>
<dbReference type="Pfam" id="PF01381">
    <property type="entry name" value="HTH_3"/>
    <property type="match status" value="1"/>
</dbReference>
<dbReference type="Gene3D" id="1.10.260.40">
    <property type="entry name" value="lambda repressor-like DNA-binding domains"/>
    <property type="match status" value="1"/>
</dbReference>
<sequence>METRDEFPLQKSRSGYRCFSRNNVSHFHPKKGFVFSWKQQWKHGIVIKHESRAYFRSLGSQIAMTRKARGMTQAELARAIGVSQQAVFAYELGERRVSVLILAKIAKVFTVPVEEMIGLSKPSRIPKGRLSPRAMRHAERLQGLTKTQQRFVIRIIDVLESSNSR</sequence>
<evidence type="ECO:0000313" key="4">
    <source>
        <dbReference type="Proteomes" id="UP001595904"/>
    </source>
</evidence>
<dbReference type="Proteomes" id="UP001595904">
    <property type="component" value="Unassembled WGS sequence"/>
</dbReference>
<proteinExistence type="predicted"/>
<evidence type="ECO:0000313" key="3">
    <source>
        <dbReference type="EMBL" id="MFC4310863.1"/>
    </source>
</evidence>
<dbReference type="PANTHER" id="PTHR46558">
    <property type="entry name" value="TRACRIPTIONAL REGULATORY PROTEIN-RELATED-RELATED"/>
    <property type="match status" value="1"/>
</dbReference>
<evidence type="ECO:0000256" key="1">
    <source>
        <dbReference type="ARBA" id="ARBA00023125"/>
    </source>
</evidence>
<organism evidence="3 4">
    <name type="scientific">Steroidobacter flavus</name>
    <dbReference type="NCBI Taxonomy" id="1842136"/>
    <lineage>
        <taxon>Bacteria</taxon>
        <taxon>Pseudomonadati</taxon>
        <taxon>Pseudomonadota</taxon>
        <taxon>Gammaproteobacteria</taxon>
        <taxon>Steroidobacterales</taxon>
        <taxon>Steroidobacteraceae</taxon>
        <taxon>Steroidobacter</taxon>
    </lineage>
</organism>
<dbReference type="InterPro" id="IPR010982">
    <property type="entry name" value="Lambda_DNA-bd_dom_sf"/>
</dbReference>